<name>X0VT69_9ZZZZ</name>
<feature type="transmembrane region" description="Helical" evidence="1">
    <location>
        <begin position="115"/>
        <end position="136"/>
    </location>
</feature>
<dbReference type="EMBL" id="BARS01038897">
    <property type="protein sequence ID" value="GAG14342.1"/>
    <property type="molecule type" value="Genomic_DNA"/>
</dbReference>
<accession>X0VT69</accession>
<evidence type="ECO:0000313" key="2">
    <source>
        <dbReference type="EMBL" id="GAG14342.1"/>
    </source>
</evidence>
<keyword evidence="1" id="KW-0472">Membrane</keyword>
<proteinExistence type="predicted"/>
<dbReference type="AlphaFoldDB" id="X0VT69"/>
<keyword evidence="1" id="KW-1133">Transmembrane helix</keyword>
<gene>
    <name evidence="2" type="ORF">S01H1_59474</name>
</gene>
<protein>
    <recommendedName>
        <fullName evidence="3">DUF2029 domain-containing protein</fullName>
    </recommendedName>
</protein>
<organism evidence="2">
    <name type="scientific">marine sediment metagenome</name>
    <dbReference type="NCBI Taxonomy" id="412755"/>
    <lineage>
        <taxon>unclassified sequences</taxon>
        <taxon>metagenomes</taxon>
        <taxon>ecological metagenomes</taxon>
    </lineage>
</organism>
<feature type="transmembrane region" description="Helical" evidence="1">
    <location>
        <begin position="36"/>
        <end position="61"/>
    </location>
</feature>
<sequence length="168" mass="18326">MQSSVKTNRNERVGRSEIDLPAKDRPRSYYPTYSKIIWWAVIGLTLVLLVAFAPVAIYRAVNDLGGTDFPEYYAAGKHLSEHGVTKPGSMAAYYLPSIDALWAIVASMPLPMASCVWYVVGSVGWIGSLLAIYKYILVDMDESLRREALAVAGLVTLPLALDGLCLGA</sequence>
<reference evidence="2" key="1">
    <citation type="journal article" date="2014" name="Front. Microbiol.">
        <title>High frequency of phylogenetically diverse reductive dehalogenase-homologous genes in deep subseafloor sedimentary metagenomes.</title>
        <authorList>
            <person name="Kawai M."/>
            <person name="Futagami T."/>
            <person name="Toyoda A."/>
            <person name="Takaki Y."/>
            <person name="Nishi S."/>
            <person name="Hori S."/>
            <person name="Arai W."/>
            <person name="Tsubouchi T."/>
            <person name="Morono Y."/>
            <person name="Uchiyama I."/>
            <person name="Ito T."/>
            <person name="Fujiyama A."/>
            <person name="Inagaki F."/>
            <person name="Takami H."/>
        </authorList>
    </citation>
    <scope>NUCLEOTIDE SEQUENCE</scope>
    <source>
        <strain evidence="2">Expedition CK06-06</strain>
    </source>
</reference>
<feature type="non-terminal residue" evidence="2">
    <location>
        <position position="168"/>
    </location>
</feature>
<keyword evidence="1" id="KW-0812">Transmembrane</keyword>
<comment type="caution">
    <text evidence="2">The sequence shown here is derived from an EMBL/GenBank/DDBJ whole genome shotgun (WGS) entry which is preliminary data.</text>
</comment>
<evidence type="ECO:0000256" key="1">
    <source>
        <dbReference type="SAM" id="Phobius"/>
    </source>
</evidence>
<evidence type="ECO:0008006" key="3">
    <source>
        <dbReference type="Google" id="ProtNLM"/>
    </source>
</evidence>